<organism evidence="1 2">
    <name type="scientific">Ramlibacter aquaticus</name>
    <dbReference type="NCBI Taxonomy" id="2780094"/>
    <lineage>
        <taxon>Bacteria</taxon>
        <taxon>Pseudomonadati</taxon>
        <taxon>Pseudomonadota</taxon>
        <taxon>Betaproteobacteria</taxon>
        <taxon>Burkholderiales</taxon>
        <taxon>Comamonadaceae</taxon>
        <taxon>Ramlibacter</taxon>
    </lineage>
</organism>
<dbReference type="RefSeq" id="WP_193781991.1">
    <property type="nucleotide sequence ID" value="NZ_JADDOJ010000099.1"/>
</dbReference>
<reference evidence="1 2" key="1">
    <citation type="submission" date="2020-10" db="EMBL/GenBank/DDBJ databases">
        <title>Draft genome of Ramlibacter aquaticus LMG 30558.</title>
        <authorList>
            <person name="Props R."/>
        </authorList>
    </citation>
    <scope>NUCLEOTIDE SEQUENCE [LARGE SCALE GENOMIC DNA]</scope>
    <source>
        <strain evidence="1 2">LMG 30558</strain>
    </source>
</reference>
<name>A0ABR9SJF6_9BURK</name>
<comment type="caution">
    <text evidence="1">The sequence shown here is derived from an EMBL/GenBank/DDBJ whole genome shotgun (WGS) entry which is preliminary data.</text>
</comment>
<dbReference type="InterPro" id="IPR011006">
    <property type="entry name" value="CheY-like_superfamily"/>
</dbReference>
<evidence type="ECO:0000313" key="1">
    <source>
        <dbReference type="EMBL" id="MBE7942438.1"/>
    </source>
</evidence>
<gene>
    <name evidence="1" type="ORF">IM725_17860</name>
</gene>
<dbReference type="EMBL" id="JADDOJ010000099">
    <property type="protein sequence ID" value="MBE7942438.1"/>
    <property type="molecule type" value="Genomic_DNA"/>
</dbReference>
<proteinExistence type="predicted"/>
<dbReference type="Gene3D" id="3.40.50.2300">
    <property type="match status" value="1"/>
</dbReference>
<dbReference type="Proteomes" id="UP000715965">
    <property type="component" value="Unassembled WGS sequence"/>
</dbReference>
<keyword evidence="2" id="KW-1185">Reference proteome</keyword>
<accession>A0ABR9SJF6</accession>
<evidence type="ECO:0000313" key="2">
    <source>
        <dbReference type="Proteomes" id="UP000715965"/>
    </source>
</evidence>
<dbReference type="SUPFAM" id="SSF52172">
    <property type="entry name" value="CheY-like"/>
    <property type="match status" value="1"/>
</dbReference>
<protein>
    <submittedName>
        <fullName evidence="1">Response regulator</fullName>
    </submittedName>
</protein>
<sequence length="325" mass="35944">MSFSLFRRPGSVAFLDDDADYLDMLALVMPQAWHVKLFVHPSACIQSLKAEMPFWDADAWTQQEMVSQWRDGRPLIPQVLDYWSRASERHAFTRVCVVDYSMPAMDGMQALGQLVDWPGARVLLTGQADEQIAVSAFNQGLIDQFIPKQANDISRRLVGAVSQLLRVSHARHAQTWRATLQPHQDALLRVPAVERALDDLASRVWAEYVVIGQPFGVLGMSAAGQATWLQLELPGTLASLAELAELQGVPAADVARIRRGEALADVELGQSLGRDGPPVVRDSEWLGDPGTVLATLFDIPASHAPDPHCGYQSWLSRQPRRTLHS</sequence>